<comment type="caution">
    <text evidence="2">The sequence shown here is derived from an EMBL/GenBank/DDBJ whole genome shotgun (WGS) entry which is preliminary data.</text>
</comment>
<feature type="non-terminal residue" evidence="2">
    <location>
        <position position="1"/>
    </location>
</feature>
<evidence type="ECO:0000313" key="2">
    <source>
        <dbReference type="EMBL" id="RNA01945.1"/>
    </source>
</evidence>
<sequence length="246" mass="28289">SKFLSLFIMTFKDKKYVNRVGTIFPTTQSKSSHYYPYPMYTYNYTDNQYELKPVTVNESTQTVSLNQLKKEAKRYDDEKMIQNLQGKSVIEEIQSEKFPLKYTIAHFCLLFLCSFILIIIQMGLNFKGVKYANVYSGYWDGGFNMILAILVLGTIFLKKKIIFIILVALHGLSLVLTILGVVAISAYALSFYDSCNLNLATEDPRCFVKRPKSIYWAYLSFGIVLSIIVLVYIIIQAMLGEDKNRK</sequence>
<keyword evidence="1" id="KW-1133">Transmembrane helix</keyword>
<keyword evidence="1" id="KW-0812">Transmembrane</keyword>
<keyword evidence="3" id="KW-1185">Reference proteome</keyword>
<protein>
    <submittedName>
        <fullName evidence="2">Uncharacterized protein</fullName>
    </submittedName>
</protein>
<accession>A0A3M7PT37</accession>
<keyword evidence="1" id="KW-0472">Membrane</keyword>
<feature type="transmembrane region" description="Helical" evidence="1">
    <location>
        <begin position="164"/>
        <end position="189"/>
    </location>
</feature>
<feature type="transmembrane region" description="Helical" evidence="1">
    <location>
        <begin position="104"/>
        <end position="124"/>
    </location>
</feature>
<reference evidence="2 3" key="1">
    <citation type="journal article" date="2018" name="Sci. Rep.">
        <title>Genomic signatures of local adaptation to the degree of environmental predictability in rotifers.</title>
        <authorList>
            <person name="Franch-Gras L."/>
            <person name="Hahn C."/>
            <person name="Garcia-Roger E.M."/>
            <person name="Carmona M.J."/>
            <person name="Serra M."/>
            <person name="Gomez A."/>
        </authorList>
    </citation>
    <scope>NUCLEOTIDE SEQUENCE [LARGE SCALE GENOMIC DNA]</scope>
    <source>
        <strain evidence="2">HYR1</strain>
    </source>
</reference>
<feature type="transmembrane region" description="Helical" evidence="1">
    <location>
        <begin position="136"/>
        <end position="157"/>
    </location>
</feature>
<name>A0A3M7PT37_BRAPC</name>
<organism evidence="2 3">
    <name type="scientific">Brachionus plicatilis</name>
    <name type="common">Marine rotifer</name>
    <name type="synonym">Brachionus muelleri</name>
    <dbReference type="NCBI Taxonomy" id="10195"/>
    <lineage>
        <taxon>Eukaryota</taxon>
        <taxon>Metazoa</taxon>
        <taxon>Spiralia</taxon>
        <taxon>Gnathifera</taxon>
        <taxon>Rotifera</taxon>
        <taxon>Eurotatoria</taxon>
        <taxon>Monogononta</taxon>
        <taxon>Pseudotrocha</taxon>
        <taxon>Ploima</taxon>
        <taxon>Brachionidae</taxon>
        <taxon>Brachionus</taxon>
    </lineage>
</organism>
<gene>
    <name evidence="2" type="ORF">BpHYR1_022261</name>
</gene>
<dbReference type="OrthoDB" id="10633911at2759"/>
<feature type="transmembrane region" description="Helical" evidence="1">
    <location>
        <begin position="214"/>
        <end position="235"/>
    </location>
</feature>
<evidence type="ECO:0000313" key="3">
    <source>
        <dbReference type="Proteomes" id="UP000276133"/>
    </source>
</evidence>
<dbReference type="EMBL" id="REGN01009106">
    <property type="protein sequence ID" value="RNA01945.1"/>
    <property type="molecule type" value="Genomic_DNA"/>
</dbReference>
<dbReference type="AlphaFoldDB" id="A0A3M7PT37"/>
<dbReference type="Proteomes" id="UP000276133">
    <property type="component" value="Unassembled WGS sequence"/>
</dbReference>
<proteinExistence type="predicted"/>
<evidence type="ECO:0000256" key="1">
    <source>
        <dbReference type="SAM" id="Phobius"/>
    </source>
</evidence>